<sequence>MKWLRVKVDYYSDFIKETKEKIIGIFSELGVNEFEFIDFFTENALDFHKESIVNDTWTIIGYFPNNKFARLKLKMLSEKLEELSETEEMIFTVYTNECDENEWKDEWKKYFHTTKITDKIVIKPSWEDYTPSEGETVIKIDPGMAFGTGTHETTSLCIKMLEKYAQGKKNLLDIGCGSGILMIVGAKLGAEKVDGIDIDPAVESVAKENLEDNEIDNFSVVIGNLVDDTDKKYDIVVSNILADTLMALLDDIEKVLEPGALVIFSGILKTRKHEILEKTEKHNFEQIDEKEENGWISYVFEYK</sequence>
<dbReference type="eggNOG" id="COG2264">
    <property type="taxonomic scope" value="Bacteria"/>
</dbReference>
<dbReference type="GO" id="GO:0016279">
    <property type="term" value="F:protein-lysine N-methyltransferase activity"/>
    <property type="evidence" value="ECO:0007669"/>
    <property type="project" value="RHEA"/>
</dbReference>
<dbReference type="NCBIfam" id="TIGR00406">
    <property type="entry name" value="prmA"/>
    <property type="match status" value="1"/>
</dbReference>
<keyword evidence="7" id="KW-0689">Ribosomal protein</keyword>
<comment type="function">
    <text evidence="6">Methylates ribosomal protein L11.</text>
</comment>
<accession>D1AMG2</accession>
<evidence type="ECO:0000256" key="1">
    <source>
        <dbReference type="ARBA" id="ARBA00009741"/>
    </source>
</evidence>
<dbReference type="PANTHER" id="PTHR43648">
    <property type="entry name" value="ELECTRON TRANSFER FLAVOPROTEIN BETA SUBUNIT LYSINE METHYLTRANSFERASE"/>
    <property type="match status" value="1"/>
</dbReference>
<protein>
    <recommendedName>
        <fullName evidence="6">Ribosomal protein L11 methyltransferase</fullName>
        <shortName evidence="6">L11 Mtase</shortName>
        <ecNumber evidence="6">2.1.1.-</ecNumber>
    </recommendedName>
</protein>
<keyword evidence="8" id="KW-1185">Reference proteome</keyword>
<feature type="binding site" evidence="6">
    <location>
        <position position="239"/>
    </location>
    <ligand>
        <name>S-adenosyl-L-methionine</name>
        <dbReference type="ChEBI" id="CHEBI:59789"/>
    </ligand>
</feature>
<organism evidence="7 8">
    <name type="scientific">Sebaldella termitidis (strain ATCC 33386 / NCTC 11300)</name>
    <dbReference type="NCBI Taxonomy" id="526218"/>
    <lineage>
        <taxon>Bacteria</taxon>
        <taxon>Fusobacteriati</taxon>
        <taxon>Fusobacteriota</taxon>
        <taxon>Fusobacteriia</taxon>
        <taxon>Fusobacteriales</taxon>
        <taxon>Leptotrichiaceae</taxon>
        <taxon>Sebaldella</taxon>
    </lineage>
</organism>
<keyword evidence="5 6" id="KW-0949">S-adenosyl-L-methionine</keyword>
<comment type="catalytic activity">
    <reaction evidence="6">
        <text>L-lysyl-[protein] + 3 S-adenosyl-L-methionine = N(6),N(6),N(6)-trimethyl-L-lysyl-[protein] + 3 S-adenosyl-L-homocysteine + 3 H(+)</text>
        <dbReference type="Rhea" id="RHEA:54192"/>
        <dbReference type="Rhea" id="RHEA-COMP:9752"/>
        <dbReference type="Rhea" id="RHEA-COMP:13826"/>
        <dbReference type="ChEBI" id="CHEBI:15378"/>
        <dbReference type="ChEBI" id="CHEBI:29969"/>
        <dbReference type="ChEBI" id="CHEBI:57856"/>
        <dbReference type="ChEBI" id="CHEBI:59789"/>
        <dbReference type="ChEBI" id="CHEBI:61961"/>
    </reaction>
</comment>
<dbReference type="AlphaFoldDB" id="D1AMG2"/>
<dbReference type="InterPro" id="IPR050078">
    <property type="entry name" value="Ribosomal_L11_MeTrfase_PrmA"/>
</dbReference>
<evidence type="ECO:0000256" key="4">
    <source>
        <dbReference type="ARBA" id="ARBA00022679"/>
    </source>
</evidence>
<evidence type="ECO:0000256" key="3">
    <source>
        <dbReference type="ARBA" id="ARBA00022603"/>
    </source>
</evidence>
<dbReference type="HOGENOM" id="CLU_049382_0_1_0"/>
<evidence type="ECO:0000313" key="8">
    <source>
        <dbReference type="Proteomes" id="UP000000845"/>
    </source>
</evidence>
<keyword evidence="3 6" id="KW-0489">Methyltransferase</keyword>
<comment type="similarity">
    <text evidence="1 6">Belongs to the methyltransferase superfamily. PrmA family.</text>
</comment>
<dbReference type="RefSeq" id="WP_012862130.1">
    <property type="nucleotide sequence ID" value="NC_013517.1"/>
</dbReference>
<dbReference type="GO" id="GO:0032259">
    <property type="term" value="P:methylation"/>
    <property type="evidence" value="ECO:0007669"/>
    <property type="project" value="UniProtKB-KW"/>
</dbReference>
<evidence type="ECO:0000313" key="7">
    <source>
        <dbReference type="EMBL" id="ACZ09536.1"/>
    </source>
</evidence>
<keyword evidence="7" id="KW-0687">Ribonucleoprotein</keyword>
<comment type="subcellular location">
    <subcellularLocation>
        <location evidence="6">Cytoplasm</location>
    </subcellularLocation>
</comment>
<dbReference type="KEGG" id="str:Sterm_2691"/>
<reference evidence="7 8" key="2">
    <citation type="journal article" date="2010" name="Stand. Genomic Sci.">
        <title>Complete genome sequence of Sebaldella termitidis type strain (NCTC 11300).</title>
        <authorList>
            <person name="Harmon-Smith M."/>
            <person name="Celia L."/>
            <person name="Chertkov O."/>
            <person name="Lapidus A."/>
            <person name="Copeland A."/>
            <person name="Glavina Del Rio T."/>
            <person name="Nolan M."/>
            <person name="Lucas S."/>
            <person name="Tice H."/>
            <person name="Cheng J.F."/>
            <person name="Han C."/>
            <person name="Detter J.C."/>
            <person name="Bruce D."/>
            <person name="Goodwin L."/>
            <person name="Pitluck S."/>
            <person name="Pati A."/>
            <person name="Liolios K."/>
            <person name="Ivanova N."/>
            <person name="Mavromatis K."/>
            <person name="Mikhailova N."/>
            <person name="Chen A."/>
            <person name="Palaniappan K."/>
            <person name="Land M."/>
            <person name="Hauser L."/>
            <person name="Chang Y.J."/>
            <person name="Jeffries C.D."/>
            <person name="Brettin T."/>
            <person name="Goker M."/>
            <person name="Beck B."/>
            <person name="Bristow J."/>
            <person name="Eisen J.A."/>
            <person name="Markowitz V."/>
            <person name="Hugenholtz P."/>
            <person name="Kyrpides N.C."/>
            <person name="Klenk H.P."/>
            <person name="Chen F."/>
        </authorList>
    </citation>
    <scope>NUCLEOTIDE SEQUENCE [LARGE SCALE GENOMIC DNA]</scope>
    <source>
        <strain evidence="8">ATCC 33386 / NCTC 11300</strain>
    </source>
</reference>
<dbReference type="InterPro" id="IPR004498">
    <property type="entry name" value="Ribosomal_PrmA_MeTrfase"/>
</dbReference>
<dbReference type="Proteomes" id="UP000000845">
    <property type="component" value="Chromosome"/>
</dbReference>
<dbReference type="STRING" id="526218.Sterm_2691"/>
<name>D1AMG2_SEBTE</name>
<dbReference type="CDD" id="cd02440">
    <property type="entry name" value="AdoMet_MTases"/>
    <property type="match status" value="1"/>
</dbReference>
<dbReference type="Gene3D" id="3.40.50.150">
    <property type="entry name" value="Vaccinia Virus protein VP39"/>
    <property type="match status" value="1"/>
</dbReference>
<dbReference type="GO" id="GO:0005840">
    <property type="term" value="C:ribosome"/>
    <property type="evidence" value="ECO:0007669"/>
    <property type="project" value="UniProtKB-KW"/>
</dbReference>
<feature type="binding site" evidence="6">
    <location>
        <position position="175"/>
    </location>
    <ligand>
        <name>S-adenosyl-L-methionine</name>
        <dbReference type="ChEBI" id="CHEBI:59789"/>
    </ligand>
</feature>
<dbReference type="EC" id="2.1.1.-" evidence="6"/>
<dbReference type="EMBL" id="CP001739">
    <property type="protein sequence ID" value="ACZ09536.1"/>
    <property type="molecule type" value="Genomic_DNA"/>
</dbReference>
<feature type="binding site" evidence="6">
    <location>
        <position position="154"/>
    </location>
    <ligand>
        <name>S-adenosyl-L-methionine</name>
        <dbReference type="ChEBI" id="CHEBI:59789"/>
    </ligand>
</feature>
<evidence type="ECO:0000256" key="6">
    <source>
        <dbReference type="HAMAP-Rule" id="MF_00735"/>
    </source>
</evidence>
<proteinExistence type="inferred from homology"/>
<keyword evidence="2 6" id="KW-0963">Cytoplasm</keyword>
<keyword evidence="4 6" id="KW-0808">Transferase</keyword>
<dbReference type="PIRSF" id="PIRSF000401">
    <property type="entry name" value="RPL11_MTase"/>
    <property type="match status" value="1"/>
</dbReference>
<dbReference type="Pfam" id="PF06325">
    <property type="entry name" value="PrmA"/>
    <property type="match status" value="1"/>
</dbReference>
<dbReference type="PANTHER" id="PTHR43648:SF1">
    <property type="entry name" value="ELECTRON TRANSFER FLAVOPROTEIN BETA SUBUNIT LYSINE METHYLTRANSFERASE"/>
    <property type="match status" value="1"/>
</dbReference>
<evidence type="ECO:0000256" key="2">
    <source>
        <dbReference type="ARBA" id="ARBA00022490"/>
    </source>
</evidence>
<reference evidence="8" key="1">
    <citation type="submission" date="2009-09" db="EMBL/GenBank/DDBJ databases">
        <title>The complete chromosome of Sebaldella termitidis ATCC 33386.</title>
        <authorList>
            <consortium name="US DOE Joint Genome Institute (JGI-PGF)"/>
            <person name="Lucas S."/>
            <person name="Copeland A."/>
            <person name="Lapidus A."/>
            <person name="Glavina del Rio T."/>
            <person name="Dalin E."/>
            <person name="Tice H."/>
            <person name="Bruce D."/>
            <person name="Goodwin L."/>
            <person name="Pitluck S."/>
            <person name="Kyrpides N."/>
            <person name="Mavromatis K."/>
            <person name="Ivanova N."/>
            <person name="Mikhailova N."/>
            <person name="Sims D."/>
            <person name="Meincke L."/>
            <person name="Brettin T."/>
            <person name="Detter J.C."/>
            <person name="Han C."/>
            <person name="Larimer F."/>
            <person name="Land M."/>
            <person name="Hauser L."/>
            <person name="Markowitz V."/>
            <person name="Cheng J.F."/>
            <person name="Hugenholtz P."/>
            <person name="Woyke T."/>
            <person name="Wu D."/>
            <person name="Eisen J.A."/>
        </authorList>
    </citation>
    <scope>NUCLEOTIDE SEQUENCE [LARGE SCALE GENOMIC DNA]</scope>
    <source>
        <strain evidence="8">ATCC 33386 / NCTC 11300</strain>
    </source>
</reference>
<gene>
    <name evidence="6" type="primary">prmA</name>
    <name evidence="7" type="ordered locus">Sterm_2691</name>
</gene>
<dbReference type="HAMAP" id="MF_00735">
    <property type="entry name" value="Methyltr_PrmA"/>
    <property type="match status" value="1"/>
</dbReference>
<dbReference type="SUPFAM" id="SSF53335">
    <property type="entry name" value="S-adenosyl-L-methionine-dependent methyltransferases"/>
    <property type="match status" value="1"/>
</dbReference>
<dbReference type="InterPro" id="IPR029063">
    <property type="entry name" value="SAM-dependent_MTases_sf"/>
</dbReference>
<dbReference type="GO" id="GO:0005737">
    <property type="term" value="C:cytoplasm"/>
    <property type="evidence" value="ECO:0007669"/>
    <property type="project" value="UniProtKB-SubCell"/>
</dbReference>
<evidence type="ECO:0000256" key="5">
    <source>
        <dbReference type="ARBA" id="ARBA00022691"/>
    </source>
</evidence>
<feature type="binding site" evidence="6">
    <location>
        <position position="197"/>
    </location>
    <ligand>
        <name>S-adenosyl-L-methionine</name>
        <dbReference type="ChEBI" id="CHEBI:59789"/>
    </ligand>
</feature>